<dbReference type="EMBL" id="CARXXK010000003">
    <property type="protein sequence ID" value="CAI6362496.1"/>
    <property type="molecule type" value="Genomic_DNA"/>
</dbReference>
<dbReference type="InterPro" id="IPR001763">
    <property type="entry name" value="Rhodanese-like_dom"/>
</dbReference>
<dbReference type="PANTHER" id="PTHR44086:SF10">
    <property type="entry name" value="THIOSULFATE SULFURTRANSFERASE_RHODANESE-LIKE DOMAIN-CONTAINING PROTEIN 3"/>
    <property type="match status" value="1"/>
</dbReference>
<protein>
    <recommendedName>
        <fullName evidence="1">Rhodanese domain-containing protein</fullName>
    </recommendedName>
</protein>
<dbReference type="GO" id="GO:0005739">
    <property type="term" value="C:mitochondrion"/>
    <property type="evidence" value="ECO:0007669"/>
    <property type="project" value="TreeGrafter"/>
</dbReference>
<reference evidence="2 3" key="1">
    <citation type="submission" date="2023-01" db="EMBL/GenBank/DDBJ databases">
        <authorList>
            <person name="Whitehead M."/>
        </authorList>
    </citation>
    <scope>NUCLEOTIDE SEQUENCE [LARGE SCALE GENOMIC DNA]</scope>
</reference>
<dbReference type="Pfam" id="PF00581">
    <property type="entry name" value="Rhodanese"/>
    <property type="match status" value="1"/>
</dbReference>
<sequence length="172" mass="19830">MLNILRSKFSPFMVQMHYFSSGTVVNKQLTKTTKHIILYKTKSNSCSLIQNRSFAGTSPPLITDINYERLKKFINQNEVLIIDVRTKEELAATGVLPNSYNIPLDELNTAFESTPDKFLEMYNIPKPDKDQRIVFSCAKGIRSLKACRYVADLGYKNLFNYTEGWFGWESHK</sequence>
<gene>
    <name evidence="2" type="ORF">MEUPH1_LOCUS17559</name>
</gene>
<feature type="domain" description="Rhodanese" evidence="1">
    <location>
        <begin position="75"/>
        <end position="170"/>
    </location>
</feature>
<proteinExistence type="predicted"/>
<dbReference type="PROSITE" id="PS50206">
    <property type="entry name" value="RHODANESE_3"/>
    <property type="match status" value="1"/>
</dbReference>
<comment type="caution">
    <text evidence="2">The sequence shown here is derived from an EMBL/GenBank/DDBJ whole genome shotgun (WGS) entry which is preliminary data.</text>
</comment>
<evidence type="ECO:0000259" key="1">
    <source>
        <dbReference type="PROSITE" id="PS50206"/>
    </source>
</evidence>
<dbReference type="AlphaFoldDB" id="A0AAV0X497"/>
<accession>A0AAV0X497</accession>
<name>A0AAV0X497_9HEMI</name>
<dbReference type="SUPFAM" id="SSF52821">
    <property type="entry name" value="Rhodanese/Cell cycle control phosphatase"/>
    <property type="match status" value="1"/>
</dbReference>
<dbReference type="PANTHER" id="PTHR44086">
    <property type="entry name" value="THIOSULFATE SULFURTRANSFERASE RDL2, MITOCHONDRIAL-RELATED"/>
    <property type="match status" value="1"/>
</dbReference>
<evidence type="ECO:0000313" key="2">
    <source>
        <dbReference type="EMBL" id="CAI6362496.1"/>
    </source>
</evidence>
<dbReference type="SMART" id="SM00450">
    <property type="entry name" value="RHOD"/>
    <property type="match status" value="1"/>
</dbReference>
<dbReference type="GO" id="GO:0004792">
    <property type="term" value="F:thiosulfate-cyanide sulfurtransferase activity"/>
    <property type="evidence" value="ECO:0007669"/>
    <property type="project" value="TreeGrafter"/>
</dbReference>
<dbReference type="Proteomes" id="UP001160148">
    <property type="component" value="Unassembled WGS sequence"/>
</dbReference>
<evidence type="ECO:0000313" key="3">
    <source>
        <dbReference type="Proteomes" id="UP001160148"/>
    </source>
</evidence>
<organism evidence="2 3">
    <name type="scientific">Macrosiphum euphorbiae</name>
    <name type="common">potato aphid</name>
    <dbReference type="NCBI Taxonomy" id="13131"/>
    <lineage>
        <taxon>Eukaryota</taxon>
        <taxon>Metazoa</taxon>
        <taxon>Ecdysozoa</taxon>
        <taxon>Arthropoda</taxon>
        <taxon>Hexapoda</taxon>
        <taxon>Insecta</taxon>
        <taxon>Pterygota</taxon>
        <taxon>Neoptera</taxon>
        <taxon>Paraneoptera</taxon>
        <taxon>Hemiptera</taxon>
        <taxon>Sternorrhyncha</taxon>
        <taxon>Aphidomorpha</taxon>
        <taxon>Aphidoidea</taxon>
        <taxon>Aphididae</taxon>
        <taxon>Macrosiphini</taxon>
        <taxon>Macrosiphum</taxon>
    </lineage>
</organism>
<dbReference type="InterPro" id="IPR036873">
    <property type="entry name" value="Rhodanese-like_dom_sf"/>
</dbReference>
<dbReference type="Gene3D" id="3.40.250.10">
    <property type="entry name" value="Rhodanese-like domain"/>
    <property type="match status" value="1"/>
</dbReference>
<keyword evidence="3" id="KW-1185">Reference proteome</keyword>